<comment type="caution">
    <text evidence="2">The sequence shown here is derived from an EMBL/GenBank/DDBJ whole genome shotgun (WGS) entry which is preliminary data.</text>
</comment>
<feature type="compositionally biased region" description="Basic residues" evidence="1">
    <location>
        <begin position="114"/>
        <end position="128"/>
    </location>
</feature>
<accession>A0A4Y7SUZ2</accession>
<sequence>MTSIYPRTVTPERRGRERRNEGREPKAVRRGTEGNDINVKEGRETEEETYREGRKKGRKMKEEGERGKGKPLTSSWNVLVLLSGSSGSGGGRSGCGRRQYTSIHPSVHAFVRVGRGRCRPTPRRKHGQRKESRGREGMKTRVESSRRDAQGRRQVEDGRLRLDGETRSKQPNRTRNTHPGDPAG</sequence>
<evidence type="ECO:0000313" key="3">
    <source>
        <dbReference type="Proteomes" id="UP000298030"/>
    </source>
</evidence>
<dbReference type="EMBL" id="QPFP01000054">
    <property type="protein sequence ID" value="TEB25683.1"/>
    <property type="molecule type" value="Genomic_DNA"/>
</dbReference>
<feature type="compositionally biased region" description="Basic and acidic residues" evidence="1">
    <location>
        <begin position="129"/>
        <end position="168"/>
    </location>
</feature>
<organism evidence="2 3">
    <name type="scientific">Coprinellus micaceus</name>
    <name type="common">Glistening ink-cap mushroom</name>
    <name type="synonym">Coprinus micaceus</name>
    <dbReference type="NCBI Taxonomy" id="71717"/>
    <lineage>
        <taxon>Eukaryota</taxon>
        <taxon>Fungi</taxon>
        <taxon>Dikarya</taxon>
        <taxon>Basidiomycota</taxon>
        <taxon>Agaricomycotina</taxon>
        <taxon>Agaricomycetes</taxon>
        <taxon>Agaricomycetidae</taxon>
        <taxon>Agaricales</taxon>
        <taxon>Agaricineae</taxon>
        <taxon>Psathyrellaceae</taxon>
        <taxon>Coprinellus</taxon>
    </lineage>
</organism>
<keyword evidence="3" id="KW-1185">Reference proteome</keyword>
<name>A0A4Y7SUZ2_COPMI</name>
<feature type="compositionally biased region" description="Basic and acidic residues" evidence="1">
    <location>
        <begin position="10"/>
        <end position="52"/>
    </location>
</feature>
<evidence type="ECO:0000313" key="2">
    <source>
        <dbReference type="EMBL" id="TEB25683.1"/>
    </source>
</evidence>
<dbReference type="AlphaFoldDB" id="A0A4Y7SUZ2"/>
<evidence type="ECO:0000256" key="1">
    <source>
        <dbReference type="SAM" id="MobiDB-lite"/>
    </source>
</evidence>
<proteinExistence type="predicted"/>
<protein>
    <submittedName>
        <fullName evidence="2">Uncharacterized protein</fullName>
    </submittedName>
</protein>
<gene>
    <name evidence="2" type="ORF">FA13DRAFT_1139906</name>
</gene>
<feature type="region of interest" description="Disordered" evidence="1">
    <location>
        <begin position="1"/>
        <end position="184"/>
    </location>
</feature>
<dbReference type="Proteomes" id="UP000298030">
    <property type="component" value="Unassembled WGS sequence"/>
</dbReference>
<reference evidence="2 3" key="1">
    <citation type="journal article" date="2019" name="Nat. Ecol. Evol.">
        <title>Megaphylogeny resolves global patterns of mushroom evolution.</title>
        <authorList>
            <person name="Varga T."/>
            <person name="Krizsan K."/>
            <person name="Foldi C."/>
            <person name="Dima B."/>
            <person name="Sanchez-Garcia M."/>
            <person name="Sanchez-Ramirez S."/>
            <person name="Szollosi G.J."/>
            <person name="Szarkandi J.G."/>
            <person name="Papp V."/>
            <person name="Albert L."/>
            <person name="Andreopoulos W."/>
            <person name="Angelini C."/>
            <person name="Antonin V."/>
            <person name="Barry K.W."/>
            <person name="Bougher N.L."/>
            <person name="Buchanan P."/>
            <person name="Buyck B."/>
            <person name="Bense V."/>
            <person name="Catcheside P."/>
            <person name="Chovatia M."/>
            <person name="Cooper J."/>
            <person name="Damon W."/>
            <person name="Desjardin D."/>
            <person name="Finy P."/>
            <person name="Geml J."/>
            <person name="Haridas S."/>
            <person name="Hughes K."/>
            <person name="Justo A."/>
            <person name="Karasinski D."/>
            <person name="Kautmanova I."/>
            <person name="Kiss B."/>
            <person name="Kocsube S."/>
            <person name="Kotiranta H."/>
            <person name="LaButti K.M."/>
            <person name="Lechner B.E."/>
            <person name="Liimatainen K."/>
            <person name="Lipzen A."/>
            <person name="Lukacs Z."/>
            <person name="Mihaltcheva S."/>
            <person name="Morgado L.N."/>
            <person name="Niskanen T."/>
            <person name="Noordeloos M.E."/>
            <person name="Ohm R.A."/>
            <person name="Ortiz-Santana B."/>
            <person name="Ovrebo C."/>
            <person name="Racz N."/>
            <person name="Riley R."/>
            <person name="Savchenko A."/>
            <person name="Shiryaev A."/>
            <person name="Soop K."/>
            <person name="Spirin V."/>
            <person name="Szebenyi C."/>
            <person name="Tomsovsky M."/>
            <person name="Tulloss R.E."/>
            <person name="Uehling J."/>
            <person name="Grigoriev I.V."/>
            <person name="Vagvolgyi C."/>
            <person name="Papp T."/>
            <person name="Martin F.M."/>
            <person name="Miettinen O."/>
            <person name="Hibbett D.S."/>
            <person name="Nagy L.G."/>
        </authorList>
    </citation>
    <scope>NUCLEOTIDE SEQUENCE [LARGE SCALE GENOMIC DNA]</scope>
    <source>
        <strain evidence="2 3">FP101781</strain>
    </source>
</reference>